<keyword evidence="1" id="KW-1133">Transmembrane helix</keyword>
<organism evidence="2 3">
    <name type="scientific">Cavenderia fasciculata</name>
    <name type="common">Slime mold</name>
    <name type="synonym">Dictyostelium fasciculatum</name>
    <dbReference type="NCBI Taxonomy" id="261658"/>
    <lineage>
        <taxon>Eukaryota</taxon>
        <taxon>Amoebozoa</taxon>
        <taxon>Evosea</taxon>
        <taxon>Eumycetozoa</taxon>
        <taxon>Dictyostelia</taxon>
        <taxon>Acytosteliales</taxon>
        <taxon>Cavenderiaceae</taxon>
        <taxon>Cavenderia</taxon>
    </lineage>
</organism>
<dbReference type="AlphaFoldDB" id="F4QCZ4"/>
<evidence type="ECO:0000256" key="1">
    <source>
        <dbReference type="SAM" id="Phobius"/>
    </source>
</evidence>
<name>F4QCZ4_CACFS</name>
<sequence length="371" mass="41272">MDRSSWYSLVETHQLANQADKKTLVTSSNSNTTYIAAAAISVGAVYTSYWCICSRKYPELITDDIINFLLILFYLILHLTNQSIKDVPTTLHAFTFDDGDKSYNAINISNGAMLVNNDLPIDLNKVLIIGVVPPLSANDDFLTVGGKMVNIAGFNPILWSYNVQIASYDYTNNIAYLNIQTETGPSSFSVDKVMDLPLSDIGLYLQSSYNQSSGTCYLSGTVLPKHQKTNGQMLVASFDTQSGEMSSDTIKFDVPDDSCTYFATMYQYDSNFYAALYRLDGQCPSYIFQVDIVANTSTLLVTIPYDGSSPFSNYMNFVLDSVNGYLSLFTNFEAKNMVRVNLFNLNTYELTQYAVPRTISTFTSDLLLSLS</sequence>
<proteinExistence type="predicted"/>
<dbReference type="Proteomes" id="UP000007797">
    <property type="component" value="Unassembled WGS sequence"/>
</dbReference>
<reference evidence="3" key="1">
    <citation type="journal article" date="2011" name="Genome Res.">
        <title>Phylogeny-wide analysis of social amoeba genomes highlights ancient origins for complex intercellular communication.</title>
        <authorList>
            <person name="Heidel A.J."/>
            <person name="Lawal H.M."/>
            <person name="Felder M."/>
            <person name="Schilde C."/>
            <person name="Helps N.R."/>
            <person name="Tunggal B."/>
            <person name="Rivero F."/>
            <person name="John U."/>
            <person name="Schleicher M."/>
            <person name="Eichinger L."/>
            <person name="Platzer M."/>
            <person name="Noegel A.A."/>
            <person name="Schaap P."/>
            <person name="Gloeckner G."/>
        </authorList>
    </citation>
    <scope>NUCLEOTIDE SEQUENCE [LARGE SCALE GENOMIC DNA]</scope>
    <source>
        <strain evidence="3">SH3</strain>
    </source>
</reference>
<protein>
    <submittedName>
        <fullName evidence="2">Uncharacterized protein</fullName>
    </submittedName>
</protein>
<dbReference type="KEGG" id="dfa:DFA_11436"/>
<feature type="transmembrane region" description="Helical" evidence="1">
    <location>
        <begin position="34"/>
        <end position="53"/>
    </location>
</feature>
<accession>F4QCZ4</accession>
<keyword evidence="1" id="KW-0812">Transmembrane</keyword>
<keyword evidence="3" id="KW-1185">Reference proteome</keyword>
<feature type="transmembrane region" description="Helical" evidence="1">
    <location>
        <begin position="65"/>
        <end position="84"/>
    </location>
</feature>
<keyword evidence="1" id="KW-0472">Membrane</keyword>
<dbReference type="RefSeq" id="XP_004350379.1">
    <property type="nucleotide sequence ID" value="XM_004350329.1"/>
</dbReference>
<dbReference type="GeneID" id="14865664"/>
<evidence type="ECO:0000313" key="3">
    <source>
        <dbReference type="Proteomes" id="UP000007797"/>
    </source>
</evidence>
<gene>
    <name evidence="2" type="ORF">DFA_11436</name>
</gene>
<evidence type="ECO:0000313" key="2">
    <source>
        <dbReference type="EMBL" id="EGG13675.1"/>
    </source>
</evidence>
<dbReference type="EMBL" id="GL883029">
    <property type="protein sequence ID" value="EGG13675.1"/>
    <property type="molecule type" value="Genomic_DNA"/>
</dbReference>